<evidence type="ECO:0000313" key="1">
    <source>
        <dbReference type="EMBL" id="UVF62236.1"/>
    </source>
</evidence>
<proteinExistence type="predicted"/>
<keyword evidence="2" id="KW-1185">Reference proteome</keyword>
<reference evidence="1 2" key="1">
    <citation type="submission" date="2022-05" db="EMBL/GenBank/DDBJ databases">
        <title>Diverse viruses of marine archaea discovered using metagenomics.</title>
        <authorList>
            <person name="Zhou Y."/>
        </authorList>
    </citation>
    <scope>NUCLEOTIDE SEQUENCE [LARGE SCALE GENOMIC DNA]</scope>
    <source>
        <strain evidence="1">YSH_1032793</strain>
    </source>
</reference>
<evidence type="ECO:0000313" key="2">
    <source>
        <dbReference type="Proteomes" id="UP001156951"/>
    </source>
</evidence>
<organism evidence="1 2">
    <name type="scientific">Nitrososphaeria virus YSH_1032793</name>
    <dbReference type="NCBI Taxonomy" id="3071320"/>
    <lineage>
        <taxon>Viruses</taxon>
        <taxon>Duplodnaviria</taxon>
        <taxon>Heunggongvirae</taxon>
        <taxon>Uroviricota</taxon>
        <taxon>Caudoviricetes</taxon>
        <taxon>Juravirales</taxon>
        <taxon>Yanlukaviridae</taxon>
        <taxon>Sweetvirus</taxon>
        <taxon>Sweetvirus yangshanense</taxon>
    </lineage>
</organism>
<dbReference type="EMBL" id="ON649698">
    <property type="protein sequence ID" value="UVF62236.1"/>
    <property type="molecule type" value="Genomic_DNA"/>
</dbReference>
<dbReference type="Proteomes" id="UP001156951">
    <property type="component" value="Segment"/>
</dbReference>
<sequence length="174" mass="20017">MTQTYSHLTGSWEEITKTLANWFNVKWTDVVGYPTEPYFYDPSSFGSEVTKAYPNGVKNYGVFFNEGDTIEDFDFHTVDDSVVAYKTDIIIDTNFKLPSESSAVRRHMNSIINEFYPNGNRRVLKSNGTQDSAIAYFKDNVLSWRPDNSPKEIKIFNGVHHQSILEVIYFVSRS</sequence>
<accession>A0A976UAC6</accession>
<protein>
    <submittedName>
        <fullName evidence="1">Uncharacterized protein</fullName>
    </submittedName>
</protein>
<name>A0A976UAC6_9CAUD</name>